<feature type="chain" id="PRO_5032588813" evidence="2">
    <location>
        <begin position="22"/>
        <end position="518"/>
    </location>
</feature>
<evidence type="ECO:0000313" key="4">
    <source>
        <dbReference type="Proteomes" id="UP000593892"/>
    </source>
</evidence>
<dbReference type="RefSeq" id="WP_194452994.1">
    <property type="nucleotide sequence ID" value="NZ_CP063849.1"/>
</dbReference>
<evidence type="ECO:0000313" key="3">
    <source>
        <dbReference type="EMBL" id="QOY91340.1"/>
    </source>
</evidence>
<dbReference type="InterPro" id="IPR011659">
    <property type="entry name" value="WD40"/>
</dbReference>
<gene>
    <name evidence="3" type="ORF">IRI77_15735</name>
</gene>
<sequence length="518" mass="56052">MQAKLKRYGSGAMALAITVLAAGLAPAQTASSALGQLESSADIGVTPQKGSASFDSASGEYRITGGGANIWAAEDAFQFAWKRMSGDFNFTADVRFIGTGTVAHRKAVLMVRQDLTAGSAYADVALHGDGLTSLQYRPLAGATTLEVRSTVTGPVRIRIERRGNRFTMAAGNPGADLTPSGPVTMTLTDPVYVGLGVCSHDANILETAVFSNVRIEQVPRSPSYRSKVTIYDLKKRSTQVVYQMDGIMEAPNWSRDGKFLLVNTGGSLYRLPLGVSGEPKLEKIELGPGGYRCNNDHDISRDGKLLAFSASSTASRQSQVYMAQADGTGAKLLTPASPSYFHGWSPDSKWLAFVGQREGKYSLFRVAVEGGPEQRLTSKGNYDDGPEYSPDGNWIYFNSNRSGNWDIWRIPADGGGPDDAKAEQVTRDEGEDWFPHFSPDGKQMLVFSFPKGTAGHNDRMKGVVLRVMKAPGRKLKPAKFNRLLEFFGGQGTINVNSWSPDSKRFAFVQYEPIAAPAQ</sequence>
<proteinExistence type="inferred from homology"/>
<dbReference type="Proteomes" id="UP000593892">
    <property type="component" value="Chromosome"/>
</dbReference>
<keyword evidence="4" id="KW-1185">Reference proteome</keyword>
<name>A0A7S7NWZ3_PALFE</name>
<reference evidence="3 4" key="1">
    <citation type="submission" date="2020-10" db="EMBL/GenBank/DDBJ databases">
        <title>Complete genome sequence of Paludibaculum fermentans P105T, a facultatively anaerobic acidobacterium capable of dissimilatory Fe(III) reduction.</title>
        <authorList>
            <person name="Dedysh S.N."/>
            <person name="Beletsky A.V."/>
            <person name="Kulichevskaya I.S."/>
            <person name="Mardanov A.V."/>
            <person name="Ravin N.V."/>
        </authorList>
    </citation>
    <scope>NUCLEOTIDE SEQUENCE [LARGE SCALE GENOMIC DNA]</scope>
    <source>
        <strain evidence="3 4">P105</strain>
    </source>
</reference>
<feature type="signal peptide" evidence="2">
    <location>
        <begin position="1"/>
        <end position="21"/>
    </location>
</feature>
<accession>A0A7S7NWZ3</accession>
<dbReference type="AlphaFoldDB" id="A0A7S7NWZ3"/>
<dbReference type="SUPFAM" id="SSF82171">
    <property type="entry name" value="DPP6 N-terminal domain-like"/>
    <property type="match status" value="1"/>
</dbReference>
<dbReference type="Pfam" id="PF07676">
    <property type="entry name" value="PD40"/>
    <property type="match status" value="2"/>
</dbReference>
<dbReference type="KEGG" id="pfer:IRI77_15735"/>
<evidence type="ECO:0000256" key="1">
    <source>
        <dbReference type="ARBA" id="ARBA00009820"/>
    </source>
</evidence>
<dbReference type="InterPro" id="IPR011042">
    <property type="entry name" value="6-blade_b-propeller_TolB-like"/>
</dbReference>
<organism evidence="3 4">
    <name type="scientific">Paludibaculum fermentans</name>
    <dbReference type="NCBI Taxonomy" id="1473598"/>
    <lineage>
        <taxon>Bacteria</taxon>
        <taxon>Pseudomonadati</taxon>
        <taxon>Acidobacteriota</taxon>
        <taxon>Terriglobia</taxon>
        <taxon>Bryobacterales</taxon>
        <taxon>Bryobacteraceae</taxon>
        <taxon>Paludibaculum</taxon>
    </lineage>
</organism>
<dbReference type="PANTHER" id="PTHR36842:SF1">
    <property type="entry name" value="PROTEIN TOLB"/>
    <property type="match status" value="1"/>
</dbReference>
<dbReference type="Gene3D" id="2.120.10.30">
    <property type="entry name" value="TolB, C-terminal domain"/>
    <property type="match status" value="1"/>
</dbReference>
<dbReference type="PANTHER" id="PTHR36842">
    <property type="entry name" value="PROTEIN TOLB HOMOLOG"/>
    <property type="match status" value="1"/>
</dbReference>
<evidence type="ECO:0000256" key="2">
    <source>
        <dbReference type="SAM" id="SignalP"/>
    </source>
</evidence>
<dbReference type="EMBL" id="CP063849">
    <property type="protein sequence ID" value="QOY91340.1"/>
    <property type="molecule type" value="Genomic_DNA"/>
</dbReference>
<keyword evidence="2" id="KW-0732">Signal</keyword>
<dbReference type="Gene3D" id="2.60.120.200">
    <property type="match status" value="1"/>
</dbReference>
<comment type="similarity">
    <text evidence="1">Belongs to the TolB family.</text>
</comment>
<protein>
    <submittedName>
        <fullName evidence="3">TolB family protein</fullName>
    </submittedName>
</protein>